<feature type="transmembrane region" description="Helical" evidence="2">
    <location>
        <begin position="84"/>
        <end position="105"/>
    </location>
</feature>
<feature type="region of interest" description="Disordered" evidence="1">
    <location>
        <begin position="595"/>
        <end position="626"/>
    </location>
</feature>
<keyword evidence="2" id="KW-0472">Membrane</keyword>
<proteinExistence type="predicted"/>
<comment type="caution">
    <text evidence="4">The sequence shown here is derived from an EMBL/GenBank/DDBJ whole genome shotgun (WGS) entry which is preliminary data.</text>
</comment>
<sequence length="626" mass="68348">MRAFRWTCGVLFALALPVAAAITGLAYLALRRRWPDRLIAGTAVLLGSLMSWWALSMLSYWTAWQRIGAWLVRLSDRPATGAEWATVTGVGLVIGPALGGLLWLATQRHRERSPFDGADEREHRLRCEERRRLVVTHAAQRARHAGRRPVAIAAWPFTVGLGDENGPILGRFQRGDLRGPWRTHGRTRLPMRHPDNRHLLILGATGLGKTETALEIAEWAAKHGRQVIYLTCKEPPSAGKSVAPRLAAVAEEHGLRFRSLTARTAPYDPMRGPTTEVRDRLIRIEEWGDRYWAAVANTLVALALELNAEQGQAVDALPDLVYSLVRGRLANLAKNSRDPRVAELVDAFNSNDLGGALMRYASLAIHLRGWIGPETAGGWAFEDADIACIELPTVSRPEAATALMRLILRDFGSYLVDPRRRQVGPDGQPRPVVIVIEEAGAVSGDPVIGREFVNQVERNRDAGAYSVLTAQDPTGFGGGHTWSALSTNAVVLSYRQSEQAEPIAKLAGTERVTEGGADYDTDNTLKLQGVARRQHAFKVNPQLLRTLGVGEFVLISAGRYAKVAAALSRLSFGLPDVPAVREARAAIEAARVAAALPPKRRPRPRPEPESSVEPGGQPTARGPVLF</sequence>
<name>A0ABS7AVT5_9ACTN</name>
<dbReference type="InterPro" id="IPR003593">
    <property type="entry name" value="AAA+_ATPase"/>
</dbReference>
<dbReference type="Gene3D" id="3.40.50.300">
    <property type="entry name" value="P-loop containing nucleotide triphosphate hydrolases"/>
    <property type="match status" value="2"/>
</dbReference>
<evidence type="ECO:0000313" key="5">
    <source>
        <dbReference type="Proteomes" id="UP001519863"/>
    </source>
</evidence>
<dbReference type="RefSeq" id="WP_220141892.1">
    <property type="nucleotide sequence ID" value="NZ_JAHXZI010000001.1"/>
</dbReference>
<dbReference type="Proteomes" id="UP001519863">
    <property type="component" value="Unassembled WGS sequence"/>
</dbReference>
<keyword evidence="2" id="KW-1133">Transmembrane helix</keyword>
<feature type="transmembrane region" description="Helical" evidence="2">
    <location>
        <begin position="44"/>
        <end position="63"/>
    </location>
</feature>
<dbReference type="SMART" id="SM00382">
    <property type="entry name" value="AAA"/>
    <property type="match status" value="1"/>
</dbReference>
<evidence type="ECO:0000259" key="3">
    <source>
        <dbReference type="SMART" id="SM00382"/>
    </source>
</evidence>
<organism evidence="4 5">
    <name type="scientific">Actinoplanes hulinensis</name>
    <dbReference type="NCBI Taxonomy" id="1144547"/>
    <lineage>
        <taxon>Bacteria</taxon>
        <taxon>Bacillati</taxon>
        <taxon>Actinomycetota</taxon>
        <taxon>Actinomycetes</taxon>
        <taxon>Micromonosporales</taxon>
        <taxon>Micromonosporaceae</taxon>
        <taxon>Actinoplanes</taxon>
    </lineage>
</organism>
<keyword evidence="2" id="KW-0812">Transmembrane</keyword>
<dbReference type="SUPFAM" id="SSF52540">
    <property type="entry name" value="P-loop containing nucleoside triphosphate hydrolases"/>
    <property type="match status" value="1"/>
</dbReference>
<keyword evidence="5" id="KW-1185">Reference proteome</keyword>
<evidence type="ECO:0000256" key="2">
    <source>
        <dbReference type="SAM" id="Phobius"/>
    </source>
</evidence>
<dbReference type="EMBL" id="JAHXZI010000001">
    <property type="protein sequence ID" value="MBW6432203.1"/>
    <property type="molecule type" value="Genomic_DNA"/>
</dbReference>
<reference evidence="4 5" key="1">
    <citation type="journal article" date="2013" name="Antonie Van Leeuwenhoek">
        <title>Actinoplanes hulinensis sp. nov., a novel actinomycete isolated from soybean root (Glycine max (L.) Merr).</title>
        <authorList>
            <person name="Shen Y."/>
            <person name="Liu C."/>
            <person name="Wang X."/>
            <person name="Zhao J."/>
            <person name="Jia F."/>
            <person name="Zhang Y."/>
            <person name="Wang L."/>
            <person name="Yang D."/>
            <person name="Xiang W."/>
        </authorList>
    </citation>
    <scope>NUCLEOTIDE SEQUENCE [LARGE SCALE GENOMIC DNA]</scope>
    <source>
        <strain evidence="4 5">NEAU-M9</strain>
    </source>
</reference>
<accession>A0ABS7AVT5</accession>
<gene>
    <name evidence="4" type="ORF">KZ829_00385</name>
</gene>
<dbReference type="InterPro" id="IPR027417">
    <property type="entry name" value="P-loop_NTPase"/>
</dbReference>
<evidence type="ECO:0000313" key="4">
    <source>
        <dbReference type="EMBL" id="MBW6432203.1"/>
    </source>
</evidence>
<evidence type="ECO:0000256" key="1">
    <source>
        <dbReference type="SAM" id="MobiDB-lite"/>
    </source>
</evidence>
<feature type="domain" description="AAA+ ATPase" evidence="3">
    <location>
        <begin position="195"/>
        <end position="495"/>
    </location>
</feature>
<protein>
    <recommendedName>
        <fullName evidence="3">AAA+ ATPase domain-containing protein</fullName>
    </recommendedName>
</protein>